<proteinExistence type="predicted"/>
<dbReference type="InterPro" id="IPR004919">
    <property type="entry name" value="GmrSD_N"/>
</dbReference>
<evidence type="ECO:0000259" key="1">
    <source>
        <dbReference type="Pfam" id="PF03235"/>
    </source>
</evidence>
<reference evidence="3 4" key="1">
    <citation type="submission" date="2023-11" db="EMBL/GenBank/DDBJ databases">
        <title>Complete genome of Pseudomonas benzenivorans BA3361.</title>
        <authorList>
            <person name="Shin S.Y."/>
            <person name="Song J."/>
            <person name="Kang H."/>
        </authorList>
    </citation>
    <scope>NUCLEOTIDE SEQUENCE [LARGE SCALE GENOMIC DNA]</scope>
    <source>
        <strain evidence="3 4">HNIBRBA3361</strain>
    </source>
</reference>
<dbReference type="RefSeq" id="WP_318643855.1">
    <property type="nucleotide sequence ID" value="NZ_CP137892.1"/>
</dbReference>
<evidence type="ECO:0000313" key="4">
    <source>
        <dbReference type="Proteomes" id="UP001305928"/>
    </source>
</evidence>
<dbReference type="EMBL" id="CP137892">
    <property type="protein sequence ID" value="WPC04718.1"/>
    <property type="molecule type" value="Genomic_DNA"/>
</dbReference>
<dbReference type="Pfam" id="PF07510">
    <property type="entry name" value="GmrSD_C"/>
    <property type="match status" value="1"/>
</dbReference>
<accession>A0ABZ0PU62</accession>
<keyword evidence="4" id="KW-1185">Reference proteome</keyword>
<dbReference type="InterPro" id="IPR011089">
    <property type="entry name" value="GmrSD_C"/>
</dbReference>
<dbReference type="PANTHER" id="PTHR35149">
    <property type="entry name" value="SLL5132 PROTEIN"/>
    <property type="match status" value="1"/>
</dbReference>
<dbReference type="Pfam" id="PF03235">
    <property type="entry name" value="GmrSD_N"/>
    <property type="match status" value="1"/>
</dbReference>
<feature type="domain" description="GmrSD restriction endonucleases N-terminal" evidence="1">
    <location>
        <begin position="18"/>
        <end position="251"/>
    </location>
</feature>
<sequence length="638" mass="73514">MEANSRPLLRIFEPTVCYQIPLFQRPYVWKREDNWQPLWEDFERLLGVVLSGEKLRPHFLGAVVLEQLRNDTGSVQGRQVIDGQQRFTTLQLLLIAARDLCRSRGSERFAGRFESMVSNSDTMVDDPSEVPKLLPTNADRHAFALVHGAGSPDALLQQARKKGVDFSYDQGIVGAYLYFYGQFEEWLRPEATEAEESPEKQLDALWVVVRNGLQLVVIDLGEDDESQVIFETLNARGTQLLPADLIKNFLFRRALSEGGDIDSLYEEHWAEFDGEFWREEVKQGRENRPRIDIFIRHFLTLAMRRDIRVGHIFNEYKNYVQYTADWGSCFIDPANSASEHMALLKTYAEHFRQFSTPAAGSRLARFLDRLVVIDTSTVYPLLLLCSQRLRPQHQDEFEVILTVLESYLFRRMICGLTTKNYNRLFLDLIRHLEREKQITAQLVGAFLLSSEGESVRFPKDGELSSALLDYPLYQWWPQYRVRAVLKALERALAHAKSEAVSLPAGLTIEHILPVKWQEHWPLPAEVHNDPQAKLEFSQRRDRIKHTLGNLTLVTSSLNPALSNSAWAAKKPELLKWSKLNLSRDLHDHEEWSEQEILARGTVLAKSAIQIWPYPDVEQKPLVRKHREQCASGTLQPSD</sequence>
<feature type="domain" description="GmrSD restriction endonucleases C-terminal" evidence="2">
    <location>
        <begin position="458"/>
        <end position="605"/>
    </location>
</feature>
<dbReference type="PANTHER" id="PTHR35149:SF1">
    <property type="entry name" value="DUF5655 DOMAIN-CONTAINING PROTEIN"/>
    <property type="match status" value="1"/>
</dbReference>
<protein>
    <submittedName>
        <fullName evidence="3">DUF262 domain-containing protein</fullName>
    </submittedName>
</protein>
<gene>
    <name evidence="3" type="ORF">SBP02_18475</name>
</gene>
<evidence type="ECO:0000313" key="3">
    <source>
        <dbReference type="EMBL" id="WPC04718.1"/>
    </source>
</evidence>
<dbReference type="Proteomes" id="UP001305928">
    <property type="component" value="Chromosome"/>
</dbReference>
<evidence type="ECO:0000259" key="2">
    <source>
        <dbReference type="Pfam" id="PF07510"/>
    </source>
</evidence>
<organism evidence="3 4">
    <name type="scientific">Pseudomonas benzenivorans</name>
    <dbReference type="NCBI Taxonomy" id="556533"/>
    <lineage>
        <taxon>Bacteria</taxon>
        <taxon>Pseudomonadati</taxon>
        <taxon>Pseudomonadota</taxon>
        <taxon>Gammaproteobacteria</taxon>
        <taxon>Pseudomonadales</taxon>
        <taxon>Pseudomonadaceae</taxon>
        <taxon>Pseudomonas</taxon>
    </lineage>
</organism>
<name>A0ABZ0PU62_9PSED</name>